<reference evidence="1 2" key="1">
    <citation type="submission" date="2018-04" db="EMBL/GenBank/DDBJ databases">
        <title>Thalassorhabdus spongiae gen. nov., sp. nov., isolated from a marine sponge in South-West Iceland.</title>
        <authorList>
            <person name="Knobloch S."/>
            <person name="Daussin A."/>
            <person name="Johannsson R."/>
            <person name="Marteinsson V.T."/>
        </authorList>
    </citation>
    <scope>NUCLEOTIDE SEQUENCE [LARGE SCALE GENOMIC DNA]</scope>
    <source>
        <strain evidence="1 2">Hp12</strain>
    </source>
</reference>
<name>A0A2V1GND4_9GAMM</name>
<accession>A0A2V1GND4</accession>
<organism evidence="1 2">
    <name type="scientific">Pelagibaculum spongiae</name>
    <dbReference type="NCBI Taxonomy" id="2080658"/>
    <lineage>
        <taxon>Bacteria</taxon>
        <taxon>Pseudomonadati</taxon>
        <taxon>Pseudomonadota</taxon>
        <taxon>Gammaproteobacteria</taxon>
        <taxon>Oceanospirillales</taxon>
        <taxon>Pelagibaculum</taxon>
    </lineage>
</organism>
<comment type="caution">
    <text evidence="1">The sequence shown here is derived from an EMBL/GenBank/DDBJ whole genome shotgun (WGS) entry which is preliminary data.</text>
</comment>
<dbReference type="Proteomes" id="UP000244906">
    <property type="component" value="Unassembled WGS sequence"/>
</dbReference>
<proteinExistence type="predicted"/>
<protein>
    <submittedName>
        <fullName evidence="1">Uncharacterized protein</fullName>
    </submittedName>
</protein>
<evidence type="ECO:0000313" key="2">
    <source>
        <dbReference type="Proteomes" id="UP000244906"/>
    </source>
</evidence>
<gene>
    <name evidence="1" type="ORF">DC094_21530</name>
</gene>
<sequence>MATTGASAREWLEQNGANAPIEKLEKILSSLQQKLEQMDETNPELQGILDAIDEMEGFILHRQMPDAAVPIESTSLDSSPTEQSVALDTSQLGDPVLEDIIALEGEEKQHKFASLKQQLGLTTIKAPVKPDAGQKP</sequence>
<evidence type="ECO:0000313" key="1">
    <source>
        <dbReference type="EMBL" id="PVZ62952.1"/>
    </source>
</evidence>
<dbReference type="EMBL" id="QDDL01000017">
    <property type="protein sequence ID" value="PVZ62952.1"/>
    <property type="molecule type" value="Genomic_DNA"/>
</dbReference>
<keyword evidence="2" id="KW-1185">Reference proteome</keyword>
<dbReference type="RefSeq" id="WP_116689189.1">
    <property type="nucleotide sequence ID" value="NZ_CAWNYD010000017.1"/>
</dbReference>
<dbReference type="AlphaFoldDB" id="A0A2V1GND4"/>
<dbReference type="OrthoDB" id="6197886at2"/>